<name>A0A329MSH5_9BACL</name>
<dbReference type="Proteomes" id="UP000250369">
    <property type="component" value="Unassembled WGS sequence"/>
</dbReference>
<accession>A0A329MSH5</accession>
<evidence type="ECO:0000259" key="2">
    <source>
        <dbReference type="Pfam" id="PF13786"/>
    </source>
</evidence>
<dbReference type="Gene3D" id="2.60.40.1630">
    <property type="entry name" value="bacillus anthracis domain"/>
    <property type="match status" value="1"/>
</dbReference>
<dbReference type="Pfam" id="PF13786">
    <property type="entry name" value="DUF4179"/>
    <property type="match status" value="1"/>
</dbReference>
<feature type="transmembrane region" description="Helical" evidence="1">
    <location>
        <begin position="61"/>
        <end position="84"/>
    </location>
</feature>
<dbReference type="EMBL" id="QMFB01000002">
    <property type="protein sequence ID" value="RAV22306.1"/>
    <property type="molecule type" value="Genomic_DNA"/>
</dbReference>
<keyword evidence="4" id="KW-1185">Reference proteome</keyword>
<keyword evidence="1" id="KW-1133">Transmembrane helix</keyword>
<evidence type="ECO:0000313" key="4">
    <source>
        <dbReference type="Proteomes" id="UP000250369"/>
    </source>
</evidence>
<dbReference type="AlphaFoldDB" id="A0A329MSH5"/>
<feature type="domain" description="DUF4179" evidence="2">
    <location>
        <begin position="60"/>
        <end position="135"/>
    </location>
</feature>
<proteinExistence type="predicted"/>
<dbReference type="InterPro" id="IPR025436">
    <property type="entry name" value="DUF4179"/>
</dbReference>
<gene>
    <name evidence="3" type="ORF">DQG23_04990</name>
</gene>
<comment type="caution">
    <text evidence="3">The sequence shown here is derived from an EMBL/GenBank/DDBJ whole genome shotgun (WGS) entry which is preliminary data.</text>
</comment>
<evidence type="ECO:0000256" key="1">
    <source>
        <dbReference type="SAM" id="Phobius"/>
    </source>
</evidence>
<protein>
    <recommendedName>
        <fullName evidence="2">DUF4179 domain-containing protein</fullName>
    </recommendedName>
</protein>
<sequence>MVEYMGKKDQTFIPLQNAEEHMQYPDFDAMWNRLETQLPGPEANLLPVDQNAQKRLRARRVAMIAALTATLAATPVIAALSYNWDSLVPYSAGIRSALQQGLGQSIEKSVTQDGVTLTIHTAVVDDYRTVLLYSLRMKGKAATGELQFAKMELTDSQGRIIGGQQKTVFNKERNEWSGYFEADWAPEDLETDVKFSIRNVRALSMAEREFSLNPFEGKQEYAIGQDGIEKLSIKPVPEGDNVLLSTAVTFSQPEVKSWARPEIGVYKDGVKLEESLPGVVGKPGENGEYTGVLHYRKSDLQDNNVKYKLLYNRQEWQIDKDWTFDLHLDKQKMLSGTVKKELHIPMEHAGTTYMLEQMTATPTQIRITVKREPYARFPLLKNFLDIDGTLLRGSEVPKVGDKPEELRYVFELRPGVQVTAETPVTFVAKHEMIEHRDAKDPIRLTGISEEKKTITTLVGGYSVKWTYFKQDGNLYLQSECDDPAFGKVNQTYMGTGAKSIEGKQVSVNLSGEGINSVTKEYTNFSGTEADIYIFWYYTENPDKELRIKLNG</sequence>
<keyword evidence="1" id="KW-0472">Membrane</keyword>
<evidence type="ECO:0000313" key="3">
    <source>
        <dbReference type="EMBL" id="RAV22306.1"/>
    </source>
</evidence>
<organism evidence="3 4">
    <name type="scientific">Paenibacillus contaminans</name>
    <dbReference type="NCBI Taxonomy" id="450362"/>
    <lineage>
        <taxon>Bacteria</taxon>
        <taxon>Bacillati</taxon>
        <taxon>Bacillota</taxon>
        <taxon>Bacilli</taxon>
        <taxon>Bacillales</taxon>
        <taxon>Paenibacillaceae</taxon>
        <taxon>Paenibacillus</taxon>
    </lineage>
</organism>
<keyword evidence="1" id="KW-0812">Transmembrane</keyword>
<reference evidence="3 4" key="1">
    <citation type="journal article" date="2009" name="Int. J. Syst. Evol. Microbiol.">
        <title>Paenibacillus contaminans sp. nov., isolated from a contaminated laboratory plate.</title>
        <authorList>
            <person name="Chou J.H."/>
            <person name="Lee J.H."/>
            <person name="Lin M.C."/>
            <person name="Chang P.S."/>
            <person name="Arun A.B."/>
            <person name="Young C.C."/>
            <person name="Chen W.M."/>
        </authorList>
    </citation>
    <scope>NUCLEOTIDE SEQUENCE [LARGE SCALE GENOMIC DNA]</scope>
    <source>
        <strain evidence="3 4">CKOBP-6</strain>
    </source>
</reference>